<feature type="non-terminal residue" evidence="5">
    <location>
        <position position="135"/>
    </location>
</feature>
<keyword evidence="1" id="KW-0489">Methyltransferase</keyword>
<dbReference type="Proteomes" id="UP000593579">
    <property type="component" value="Unassembled WGS sequence"/>
</dbReference>
<dbReference type="GO" id="GO:0032259">
    <property type="term" value="P:methylation"/>
    <property type="evidence" value="ECO:0007669"/>
    <property type="project" value="UniProtKB-KW"/>
</dbReference>
<dbReference type="PROSITE" id="PS51683">
    <property type="entry name" value="SAM_OMT_II"/>
    <property type="match status" value="1"/>
</dbReference>
<evidence type="ECO:0000259" key="4">
    <source>
        <dbReference type="Pfam" id="PF00891"/>
    </source>
</evidence>
<dbReference type="InterPro" id="IPR001077">
    <property type="entry name" value="COMT_C"/>
</dbReference>
<dbReference type="InterPro" id="IPR029063">
    <property type="entry name" value="SAM-dependent_MTases_sf"/>
</dbReference>
<keyword evidence="2" id="KW-0808">Transferase</keyword>
<gene>
    <name evidence="5" type="ORF">Gogos_003718</name>
</gene>
<comment type="caution">
    <text evidence="5">The sequence shown here is derived from an EMBL/GenBank/DDBJ whole genome shotgun (WGS) entry which is preliminary data.</text>
</comment>
<evidence type="ECO:0000256" key="3">
    <source>
        <dbReference type="ARBA" id="ARBA00022691"/>
    </source>
</evidence>
<dbReference type="GO" id="GO:0008171">
    <property type="term" value="F:O-methyltransferase activity"/>
    <property type="evidence" value="ECO:0007669"/>
    <property type="project" value="InterPro"/>
</dbReference>
<keyword evidence="3" id="KW-0949">S-adenosyl-L-methionine</keyword>
<organism evidence="5 6">
    <name type="scientific">Gossypium gossypioides</name>
    <name type="common">Mexican cotton</name>
    <name type="synonym">Selera gossypioides</name>
    <dbReference type="NCBI Taxonomy" id="34282"/>
    <lineage>
        <taxon>Eukaryota</taxon>
        <taxon>Viridiplantae</taxon>
        <taxon>Streptophyta</taxon>
        <taxon>Embryophyta</taxon>
        <taxon>Tracheophyta</taxon>
        <taxon>Spermatophyta</taxon>
        <taxon>Magnoliopsida</taxon>
        <taxon>eudicotyledons</taxon>
        <taxon>Gunneridae</taxon>
        <taxon>Pentapetalae</taxon>
        <taxon>rosids</taxon>
        <taxon>malvids</taxon>
        <taxon>Malvales</taxon>
        <taxon>Malvaceae</taxon>
        <taxon>Malvoideae</taxon>
        <taxon>Gossypium</taxon>
    </lineage>
</organism>
<keyword evidence="6" id="KW-1185">Reference proteome</keyword>
<dbReference type="EMBL" id="JABEZY010000011">
    <property type="protein sequence ID" value="MBA0749838.1"/>
    <property type="molecule type" value="Genomic_DNA"/>
</dbReference>
<feature type="domain" description="O-methyltransferase C-terminal" evidence="4">
    <location>
        <begin position="32"/>
        <end position="134"/>
    </location>
</feature>
<evidence type="ECO:0000313" key="5">
    <source>
        <dbReference type="EMBL" id="MBA0749838.1"/>
    </source>
</evidence>
<protein>
    <recommendedName>
        <fullName evidence="4">O-methyltransferase C-terminal domain-containing protein</fullName>
    </recommendedName>
</protein>
<dbReference type="AlphaFoldDB" id="A0A7J9CNA4"/>
<evidence type="ECO:0000256" key="2">
    <source>
        <dbReference type="ARBA" id="ARBA00022679"/>
    </source>
</evidence>
<dbReference type="InterPro" id="IPR016461">
    <property type="entry name" value="COMT-like"/>
</dbReference>
<feature type="non-terminal residue" evidence="5">
    <location>
        <position position="1"/>
    </location>
</feature>
<reference evidence="5 6" key="1">
    <citation type="journal article" date="2019" name="Genome Biol. Evol.">
        <title>Insights into the evolution of the New World diploid cottons (Gossypium, subgenus Houzingenia) based on genome sequencing.</title>
        <authorList>
            <person name="Grover C.E."/>
            <person name="Arick M.A. 2nd"/>
            <person name="Thrash A."/>
            <person name="Conover J.L."/>
            <person name="Sanders W.S."/>
            <person name="Peterson D.G."/>
            <person name="Frelichowski J.E."/>
            <person name="Scheffler J.A."/>
            <person name="Scheffler B.E."/>
            <person name="Wendel J.F."/>
        </authorList>
    </citation>
    <scope>NUCLEOTIDE SEQUENCE [LARGE SCALE GENOMIC DNA]</scope>
    <source>
        <strain evidence="5">5</strain>
        <tissue evidence="5">Leaf</tissue>
    </source>
</reference>
<sequence length="135" mass="15001">YGLTLVGKAFVNDENNGSLVASTAKKFLIDVWFHFKDLVLEGGNLVEKLHGMPNYQYNGLNPKHAKRFNTAMTNLSKIIVKKILEKYNGFQGITTLVDVGGGYGVTLNMIISKYPSIKGINYDLPHVVQQSPSFH</sequence>
<accession>A0A7J9CNA4</accession>
<evidence type="ECO:0000313" key="6">
    <source>
        <dbReference type="Proteomes" id="UP000593579"/>
    </source>
</evidence>
<dbReference type="PANTHER" id="PTHR11746">
    <property type="entry name" value="O-METHYLTRANSFERASE"/>
    <property type="match status" value="1"/>
</dbReference>
<evidence type="ECO:0000256" key="1">
    <source>
        <dbReference type="ARBA" id="ARBA00022603"/>
    </source>
</evidence>
<dbReference type="Pfam" id="PF00891">
    <property type="entry name" value="Methyltransf_2"/>
    <property type="match status" value="1"/>
</dbReference>
<name>A0A7J9CNA4_GOSGO</name>
<dbReference type="Gene3D" id="3.40.50.150">
    <property type="entry name" value="Vaccinia Virus protein VP39"/>
    <property type="match status" value="1"/>
</dbReference>
<dbReference type="SUPFAM" id="SSF53335">
    <property type="entry name" value="S-adenosyl-L-methionine-dependent methyltransferases"/>
    <property type="match status" value="1"/>
</dbReference>
<dbReference type="OrthoDB" id="1606438at2759"/>
<proteinExistence type="predicted"/>